<name>A0ABR1DEM3_NECAM</name>
<keyword evidence="6" id="KW-0813">Transport</keyword>
<evidence type="ECO:0000256" key="7">
    <source>
        <dbReference type="SAM" id="MobiDB-lite"/>
    </source>
</evidence>
<keyword evidence="9" id="KW-1185">Reference proteome</keyword>
<evidence type="ECO:0000256" key="5">
    <source>
        <dbReference type="ARBA" id="ARBA00034769"/>
    </source>
</evidence>
<keyword evidence="6" id="KW-0869">Chloride channel</keyword>
<keyword evidence="2 6" id="KW-0812">Transmembrane</keyword>
<comment type="function">
    <text evidence="6">Forms chloride channels.</text>
</comment>
<sequence>MTLNYHRSIATSKPWTFLKLLFVWKASIWKAVYLELLSFLIVYGIISAVYRAALSSSQQNVALMTALYLRGNDEQARIYRRSIVRYCELIQVLVFRDISMRVRRRFPTLDTVVAAGFMMPHEKELFESYNDKLSSSSSKYWIPANWAFAITQQAWEEGNIESPYYRVVLQEEIKQFRTKLAWVFNYDWVPLPLIYPQVICLVVHFYFIVCLLSRQTIISDHVMKGEIDTYSPVMTSLQFVFYMGWLKVIEALLNPYGEDDDDFETNFLIDRNIAVGMSIVDQGYDRPPEVRRDPFWEEIQPLYSEETSRTRNHLPRGSVSHIRLASSTKEVKMMPHKHATSANTSPLSPPTRKVTNVTVKEEERDPSSVFQWPQFIATK</sequence>
<accession>A0ABR1DEM3</accession>
<dbReference type="EMBL" id="JAVFWL010000004">
    <property type="protein sequence ID" value="KAK6747911.1"/>
    <property type="molecule type" value="Genomic_DNA"/>
</dbReference>
<dbReference type="InterPro" id="IPR021134">
    <property type="entry name" value="Bestrophin-like"/>
</dbReference>
<evidence type="ECO:0000313" key="9">
    <source>
        <dbReference type="Proteomes" id="UP001303046"/>
    </source>
</evidence>
<proteinExistence type="inferred from homology"/>
<comment type="subcellular location">
    <subcellularLocation>
        <location evidence="6">Cell membrane</location>
        <topology evidence="6">Multi-pass membrane protein</topology>
    </subcellularLocation>
    <subcellularLocation>
        <location evidence="1">Membrane</location>
    </subcellularLocation>
</comment>
<feature type="transmembrane region" description="Helical" evidence="6">
    <location>
        <begin position="32"/>
        <end position="53"/>
    </location>
</feature>
<evidence type="ECO:0000256" key="2">
    <source>
        <dbReference type="ARBA" id="ARBA00022692"/>
    </source>
</evidence>
<keyword evidence="6" id="KW-0868">Chloride</keyword>
<comment type="caution">
    <text evidence="8">The sequence shown here is derived from an EMBL/GenBank/DDBJ whole genome shotgun (WGS) entry which is preliminary data.</text>
</comment>
<protein>
    <recommendedName>
        <fullName evidence="6">Bestrophin homolog</fullName>
    </recommendedName>
</protein>
<evidence type="ECO:0000256" key="6">
    <source>
        <dbReference type="RuleBase" id="RU363126"/>
    </source>
</evidence>
<reference evidence="8 9" key="1">
    <citation type="submission" date="2023-08" db="EMBL/GenBank/DDBJ databases">
        <title>A Necator americanus chromosomal reference genome.</title>
        <authorList>
            <person name="Ilik V."/>
            <person name="Petrzelkova K.J."/>
            <person name="Pardy F."/>
            <person name="Fuh T."/>
            <person name="Niatou-Singa F.S."/>
            <person name="Gouil Q."/>
            <person name="Baker L."/>
            <person name="Ritchie M.E."/>
            <person name="Jex A.R."/>
            <person name="Gazzola D."/>
            <person name="Li H."/>
            <person name="Toshio Fujiwara R."/>
            <person name="Zhan B."/>
            <person name="Aroian R.V."/>
            <person name="Pafco B."/>
            <person name="Schwarz E.M."/>
        </authorList>
    </citation>
    <scope>NUCLEOTIDE SEQUENCE [LARGE SCALE GENOMIC DNA]</scope>
    <source>
        <strain evidence="8 9">Aroian</strain>
        <tissue evidence="8">Whole animal</tissue>
    </source>
</reference>
<evidence type="ECO:0000256" key="4">
    <source>
        <dbReference type="ARBA" id="ARBA00023136"/>
    </source>
</evidence>
<evidence type="ECO:0000313" key="8">
    <source>
        <dbReference type="EMBL" id="KAK6747911.1"/>
    </source>
</evidence>
<comment type="similarity">
    <text evidence="5 6">Belongs to the anion channel-forming bestrophin (TC 1.A.46) family. Calcium-sensitive chloride channel subfamily.</text>
</comment>
<dbReference type="InterPro" id="IPR000615">
    <property type="entry name" value="Bestrophin"/>
</dbReference>
<evidence type="ECO:0000256" key="1">
    <source>
        <dbReference type="ARBA" id="ARBA00004370"/>
    </source>
</evidence>
<dbReference type="PANTHER" id="PTHR10736">
    <property type="entry name" value="BESTROPHIN"/>
    <property type="match status" value="1"/>
</dbReference>
<keyword evidence="3 6" id="KW-1133">Transmembrane helix</keyword>
<feature type="region of interest" description="Disordered" evidence="7">
    <location>
        <begin position="335"/>
        <end position="365"/>
    </location>
</feature>
<dbReference type="Proteomes" id="UP001303046">
    <property type="component" value="Unassembled WGS sequence"/>
</dbReference>
<keyword evidence="6" id="KW-0407">Ion channel</keyword>
<keyword evidence="4 6" id="KW-0472">Membrane</keyword>
<keyword evidence="6" id="KW-1003">Cell membrane</keyword>
<keyword evidence="6" id="KW-0406">Ion transport</keyword>
<organism evidence="8 9">
    <name type="scientific">Necator americanus</name>
    <name type="common">Human hookworm</name>
    <dbReference type="NCBI Taxonomy" id="51031"/>
    <lineage>
        <taxon>Eukaryota</taxon>
        <taxon>Metazoa</taxon>
        <taxon>Ecdysozoa</taxon>
        <taxon>Nematoda</taxon>
        <taxon>Chromadorea</taxon>
        <taxon>Rhabditida</taxon>
        <taxon>Rhabditina</taxon>
        <taxon>Rhabditomorpha</taxon>
        <taxon>Strongyloidea</taxon>
        <taxon>Ancylostomatidae</taxon>
        <taxon>Bunostominae</taxon>
        <taxon>Necator</taxon>
    </lineage>
</organism>
<dbReference type="PANTHER" id="PTHR10736:SF9">
    <property type="entry name" value="BESTROPHIN HOMOLOG 1-RELATED"/>
    <property type="match status" value="1"/>
</dbReference>
<dbReference type="Pfam" id="PF01062">
    <property type="entry name" value="Bestrophin"/>
    <property type="match status" value="1"/>
</dbReference>
<feature type="transmembrane region" description="Helical" evidence="6">
    <location>
        <begin position="194"/>
        <end position="213"/>
    </location>
</feature>
<gene>
    <name evidence="8" type="primary">Necator_chrIV.g14158</name>
    <name evidence="8" type="ORF">RB195_000864</name>
</gene>
<evidence type="ECO:0000256" key="3">
    <source>
        <dbReference type="ARBA" id="ARBA00022989"/>
    </source>
</evidence>